<dbReference type="eggNOG" id="COG3769">
    <property type="taxonomic scope" value="Bacteria"/>
</dbReference>
<organism evidence="4 5">
    <name type="scientific">marine gamma proteobacterium HTCC2143</name>
    <dbReference type="NCBI Taxonomy" id="247633"/>
    <lineage>
        <taxon>Bacteria</taxon>
        <taxon>Pseudomonadati</taxon>
        <taxon>Pseudomonadota</taxon>
        <taxon>Gammaproteobacteria</taxon>
        <taxon>Cellvibrionales</taxon>
        <taxon>Spongiibacteraceae</taxon>
        <taxon>BD1-7 clade</taxon>
    </lineage>
</organism>
<evidence type="ECO:0000313" key="4">
    <source>
        <dbReference type="EMBL" id="EAW30213.1"/>
    </source>
</evidence>
<evidence type="ECO:0000256" key="3">
    <source>
        <dbReference type="ARBA" id="ARBA00022842"/>
    </source>
</evidence>
<keyword evidence="1" id="KW-0479">Metal-binding</keyword>
<dbReference type="Pfam" id="PF08282">
    <property type="entry name" value="Hydrolase_3"/>
    <property type="match status" value="1"/>
</dbReference>
<reference evidence="4 5" key="1">
    <citation type="journal article" date="2010" name="J. Bacteriol.">
        <title>Genome sequence of the oligotrophic marine Gammaproteobacterium HTCC2143, isolated from the Oregon Coast.</title>
        <authorList>
            <person name="Oh H.M."/>
            <person name="Kang I."/>
            <person name="Ferriera S."/>
            <person name="Giovannoni S.J."/>
            <person name="Cho J.C."/>
        </authorList>
    </citation>
    <scope>NUCLEOTIDE SEQUENCE [LARGE SCALE GENOMIC DNA]</scope>
    <source>
        <strain evidence="4 5">HTCC2143</strain>
    </source>
</reference>
<keyword evidence="5" id="KW-1185">Reference proteome</keyword>
<dbReference type="PANTHER" id="PTHR10000:SF8">
    <property type="entry name" value="HAD SUPERFAMILY HYDROLASE-LIKE, TYPE 3"/>
    <property type="match status" value="1"/>
</dbReference>
<dbReference type="InterPro" id="IPR023214">
    <property type="entry name" value="HAD_sf"/>
</dbReference>
<dbReference type="SFLD" id="SFLDG01142">
    <property type="entry name" value="C2.B.2:_Mannosyl-3-phosphoglyc"/>
    <property type="match status" value="1"/>
</dbReference>
<comment type="caution">
    <text evidence="4">The sequence shown here is derived from an EMBL/GenBank/DDBJ whole genome shotgun (WGS) entry which is preliminary data.</text>
</comment>
<dbReference type="NCBIfam" id="TIGR01486">
    <property type="entry name" value="HAD-SF-IIB-MPGP"/>
    <property type="match status" value="1"/>
</dbReference>
<dbReference type="InterPro" id="IPR036412">
    <property type="entry name" value="HAD-like_sf"/>
</dbReference>
<sequence>MERADVLKSQLIIFTDLDGTLLDQHSYSFDAANKALTSIKQRGYPLILVSSKTLDELQQLQQQLDITSPLVCENGAAIYWREDGKLCKQLFGPPRQQLLQEIHRLRQDYGYRFRGFADCSLEEISALTGLNNDDARRAAHRTFTEPLLWDDTEQRYLQFTEQLAARGFCIQQGGRFRTVMGDYDKGGALNEVKKIMGLERSVVTIALGDSPNDQAMLNNADVAVVIPSSHSKDIVITNPIQIIYAEKPGPNGWQQAMDQILLKYQ</sequence>
<dbReference type="STRING" id="247633.GP2143_01680"/>
<keyword evidence="3" id="KW-0460">Magnesium</keyword>
<proteinExistence type="predicted"/>
<protein>
    <submittedName>
        <fullName evidence="4">Predicted hydrolase (HAD superfamily) protein</fullName>
    </submittedName>
</protein>
<dbReference type="SUPFAM" id="SSF56784">
    <property type="entry name" value="HAD-like"/>
    <property type="match status" value="1"/>
</dbReference>
<dbReference type="GO" id="GO:0050531">
    <property type="term" value="F:mannosyl-3-phosphoglycerate phosphatase activity"/>
    <property type="evidence" value="ECO:0007669"/>
    <property type="project" value="InterPro"/>
</dbReference>
<dbReference type="Gene3D" id="3.40.50.1000">
    <property type="entry name" value="HAD superfamily/HAD-like"/>
    <property type="match status" value="1"/>
</dbReference>
<dbReference type="PANTHER" id="PTHR10000">
    <property type="entry name" value="PHOSPHOSERINE PHOSPHATASE"/>
    <property type="match status" value="1"/>
</dbReference>
<evidence type="ECO:0000313" key="5">
    <source>
        <dbReference type="Proteomes" id="UP000004931"/>
    </source>
</evidence>
<dbReference type="OrthoDB" id="193379at2"/>
<dbReference type="AlphaFoldDB" id="A0YFW3"/>
<dbReference type="NCBIfam" id="TIGR01484">
    <property type="entry name" value="HAD-SF-IIB"/>
    <property type="match status" value="1"/>
</dbReference>
<dbReference type="GO" id="GO:0000287">
    <property type="term" value="F:magnesium ion binding"/>
    <property type="evidence" value="ECO:0007669"/>
    <property type="project" value="TreeGrafter"/>
</dbReference>
<keyword evidence="2 4" id="KW-0378">Hydrolase</keyword>
<dbReference type="GO" id="GO:0051479">
    <property type="term" value="P:mannosylglycerate biosynthetic process"/>
    <property type="evidence" value="ECO:0007669"/>
    <property type="project" value="InterPro"/>
</dbReference>
<dbReference type="EMBL" id="AAVT01000009">
    <property type="protein sequence ID" value="EAW30213.1"/>
    <property type="molecule type" value="Genomic_DNA"/>
</dbReference>
<dbReference type="SFLD" id="SFLDS00003">
    <property type="entry name" value="Haloacid_Dehalogenase"/>
    <property type="match status" value="1"/>
</dbReference>
<name>A0YFW3_9GAMM</name>
<evidence type="ECO:0000256" key="2">
    <source>
        <dbReference type="ARBA" id="ARBA00022801"/>
    </source>
</evidence>
<dbReference type="Gene3D" id="3.30.980.20">
    <property type="entry name" value="Putative mannosyl-3-phosphoglycerate phosphatase, domain 2"/>
    <property type="match status" value="1"/>
</dbReference>
<dbReference type="GO" id="GO:0005829">
    <property type="term" value="C:cytosol"/>
    <property type="evidence" value="ECO:0007669"/>
    <property type="project" value="TreeGrafter"/>
</dbReference>
<dbReference type="InterPro" id="IPR006379">
    <property type="entry name" value="HAD-SF_hydro_IIB"/>
</dbReference>
<dbReference type="InterPro" id="IPR006381">
    <property type="entry name" value="HAD-SF-IIB-MPGP"/>
</dbReference>
<gene>
    <name evidence="4" type="ORF">GP2143_01680</name>
</gene>
<evidence type="ECO:0000256" key="1">
    <source>
        <dbReference type="ARBA" id="ARBA00022723"/>
    </source>
</evidence>
<accession>A0YFW3</accession>
<dbReference type="Proteomes" id="UP000004931">
    <property type="component" value="Unassembled WGS sequence"/>
</dbReference>
<dbReference type="SFLD" id="SFLDG01140">
    <property type="entry name" value="C2.B:_Phosphomannomutase_and_P"/>
    <property type="match status" value="1"/>
</dbReference>